<dbReference type="HOGENOM" id="CLU_2209152_0_0_1"/>
<feature type="region of interest" description="Disordered" evidence="1">
    <location>
        <begin position="65"/>
        <end position="107"/>
    </location>
</feature>
<reference evidence="2 4" key="2">
    <citation type="journal article" date="2011" name="PLoS Biol.">
        <title>Modernizing reference genome assemblies.</title>
        <authorList>
            <person name="Church D.M."/>
            <person name="Schneider V.A."/>
            <person name="Graves T."/>
            <person name="Auger K."/>
            <person name="Cunningham F."/>
            <person name="Bouk N."/>
            <person name="Chen H.C."/>
            <person name="Agarwala R."/>
            <person name="McLaren W.M."/>
            <person name="Ritchie G.R."/>
            <person name="Albracht D."/>
            <person name="Kremitzki M."/>
            <person name="Rock S."/>
            <person name="Kotkiewicz H."/>
            <person name="Kremitzki C."/>
            <person name="Wollam A."/>
            <person name="Trani L."/>
            <person name="Fulton L."/>
            <person name="Fulton R."/>
            <person name="Matthews L."/>
            <person name="Whitehead S."/>
            <person name="Chow W."/>
            <person name="Torrance J."/>
            <person name="Dunn M."/>
            <person name="Harden G."/>
            <person name="Threadgold G."/>
            <person name="Wood J."/>
            <person name="Collins J."/>
            <person name="Heath P."/>
            <person name="Griffiths G."/>
            <person name="Pelan S."/>
            <person name="Grafham D."/>
            <person name="Eichler E.E."/>
            <person name="Weinstock G."/>
            <person name="Mardis E.R."/>
            <person name="Wilson R.K."/>
            <person name="Howe K."/>
            <person name="Flicek P."/>
            <person name="Hubbard T."/>
        </authorList>
    </citation>
    <scope>NUCLEOTIDE SEQUENCE [LARGE SCALE GENOMIC DNA]</scope>
    <source>
        <strain evidence="2 4">C57BL/6J</strain>
    </source>
</reference>
<dbReference type="VEuPathDB" id="HostDB:ENSMUSG00000035640"/>
<dbReference type="Bgee" id="ENSMUSG00000035640">
    <property type="expression patterns" value="Expressed in suprachiasmatic nucleus and 227 other cell types or tissues"/>
</dbReference>
<dbReference type="Proteomes" id="UP000000589">
    <property type="component" value="Chromosome 10"/>
</dbReference>
<dbReference type="Ensembl" id="ENSMUST00000123967.2">
    <property type="protein sequence ID" value="ENSMUSP00000125962.2"/>
    <property type="gene ID" value="ENSMUSG00000035640.20"/>
</dbReference>
<name>E9Q5J1_MOUSE</name>
<dbReference type="ExpressionAtlas" id="E9Q5J1">
    <property type="expression patterns" value="baseline and differential"/>
</dbReference>
<evidence type="ECO:0000313" key="2">
    <source>
        <dbReference type="Ensembl" id="ENSMUSP00000125962.2"/>
    </source>
</evidence>
<evidence type="ECO:0000313" key="3">
    <source>
        <dbReference type="MGI" id="MGI:1354170"/>
    </source>
</evidence>
<dbReference type="GeneTree" id="ENSGT00390000009230"/>
<dbReference type="AlphaFoldDB" id="E9Q5J1"/>
<reference evidence="2" key="4">
    <citation type="submission" date="2025-09" db="UniProtKB">
        <authorList>
            <consortium name="Ensembl"/>
        </authorList>
    </citation>
    <scope>IDENTIFICATION</scope>
    <source>
        <strain evidence="2">C57BL/6J</strain>
    </source>
</reference>
<keyword evidence="4" id="KW-1185">Reference proteome</keyword>
<organism evidence="2 4">
    <name type="scientific">Mus musculus</name>
    <name type="common">Mouse</name>
    <dbReference type="NCBI Taxonomy" id="10090"/>
    <lineage>
        <taxon>Eukaryota</taxon>
        <taxon>Metazoa</taxon>
        <taxon>Chordata</taxon>
        <taxon>Craniata</taxon>
        <taxon>Vertebrata</taxon>
        <taxon>Euteleostomi</taxon>
        <taxon>Mammalia</taxon>
        <taxon>Eutheria</taxon>
        <taxon>Euarchontoglires</taxon>
        <taxon>Glires</taxon>
        <taxon>Rodentia</taxon>
        <taxon>Myomorpha</taxon>
        <taxon>Muroidea</taxon>
        <taxon>Muridae</taxon>
        <taxon>Murinae</taxon>
        <taxon>Mus</taxon>
        <taxon>Mus</taxon>
    </lineage>
</organism>
<protein>
    <submittedName>
        <fullName evidence="2">Calcium channel, voltage-dependent, beta subunit associated regulatory protein</fullName>
    </submittedName>
</protein>
<feature type="compositionally biased region" description="Basic residues" evidence="1">
    <location>
        <begin position="81"/>
        <end position="98"/>
    </location>
</feature>
<evidence type="ECO:0000313" key="4">
    <source>
        <dbReference type="Proteomes" id="UP000000589"/>
    </source>
</evidence>
<dbReference type="Antibodypedia" id="2282">
    <property type="antibodies" value="61 antibodies from 17 providers"/>
</dbReference>
<gene>
    <name evidence="2 3" type="primary">Cbarp</name>
    <name evidence="3" type="synonym">Dos</name>
</gene>
<reference evidence="2 4" key="1">
    <citation type="journal article" date="2009" name="PLoS Biol.">
        <title>Lineage-specific biology revealed by a finished genome assembly of the mouse.</title>
        <authorList>
            <consortium name="Mouse Genome Sequencing Consortium"/>
            <person name="Church D.M."/>
            <person name="Goodstadt L."/>
            <person name="Hillier L.W."/>
            <person name="Zody M.C."/>
            <person name="Goldstein S."/>
            <person name="She X."/>
            <person name="Bult C.J."/>
            <person name="Agarwala R."/>
            <person name="Cherry J.L."/>
            <person name="DiCuccio M."/>
            <person name="Hlavina W."/>
            <person name="Kapustin Y."/>
            <person name="Meric P."/>
            <person name="Maglott D."/>
            <person name="Birtle Z."/>
            <person name="Marques A.C."/>
            <person name="Graves T."/>
            <person name="Zhou S."/>
            <person name="Teague B."/>
            <person name="Potamousis K."/>
            <person name="Churas C."/>
            <person name="Place M."/>
            <person name="Herschleb J."/>
            <person name="Runnheim R."/>
            <person name="Forrest D."/>
            <person name="Amos-Landgraf J."/>
            <person name="Schwartz D.C."/>
            <person name="Cheng Z."/>
            <person name="Lindblad-Toh K."/>
            <person name="Eichler E.E."/>
            <person name="Ponting C.P."/>
        </authorList>
    </citation>
    <scope>NUCLEOTIDE SEQUENCE [LARGE SCALE GENOMIC DNA]</scope>
    <source>
        <strain evidence="2 4">C57BL/6J</strain>
    </source>
</reference>
<reference evidence="2" key="3">
    <citation type="submission" date="2025-08" db="UniProtKB">
        <authorList>
            <consortium name="Ensembl"/>
        </authorList>
    </citation>
    <scope>IDENTIFICATION</scope>
    <source>
        <strain evidence="2">C57BL/6J</strain>
    </source>
</reference>
<feature type="region of interest" description="Disordered" evidence="1">
    <location>
        <begin position="19"/>
        <end position="49"/>
    </location>
</feature>
<sequence length="107" mass="11735">MQPTATMATAAATTATVALTTSWDNATSRPTGHGGSREDHHYLSGQRHPPYTRLGAVRVRLISVSLTPRRRPRLQGGRPRGPGHRNRALPSHQLHRPPRVLQRGCPV</sequence>
<evidence type="ECO:0000256" key="1">
    <source>
        <dbReference type="SAM" id="MobiDB-lite"/>
    </source>
</evidence>
<dbReference type="MGI" id="MGI:1354170">
    <property type="gene designation" value="Cbarp"/>
</dbReference>
<dbReference type="AGR" id="MGI:1354170"/>
<accession>E9Q5J1</accession>
<proteinExistence type="predicted"/>